<evidence type="ECO:0000313" key="2">
    <source>
        <dbReference type="Proteomes" id="UP000002748"/>
    </source>
</evidence>
<dbReference type="OrthoDB" id="37297at2759"/>
<comment type="caution">
    <text evidence="1">The sequence shown here is derived from an EMBL/GenBank/DDBJ whole genome shotgun (WGS) entry which is preliminary data.</text>
</comment>
<dbReference type="PANTHER" id="PTHR33875">
    <property type="entry name" value="OS09G0542200 PROTEIN"/>
    <property type="match status" value="1"/>
</dbReference>
<proteinExistence type="predicted"/>
<dbReference type="Proteomes" id="UP000002748">
    <property type="component" value="Unassembled WGS sequence"/>
</dbReference>
<dbReference type="PANTHER" id="PTHR33875:SF2">
    <property type="entry name" value="ACR183CP"/>
    <property type="match status" value="1"/>
</dbReference>
<name>J4UE22_TRIAS</name>
<accession>J4UE22</accession>
<protein>
    <recommendedName>
        <fullName evidence="3">Thioredoxin-like fold domain-containing protein</fullName>
    </recommendedName>
</protein>
<dbReference type="AlphaFoldDB" id="J4UE22"/>
<reference evidence="1 2" key="1">
    <citation type="journal article" date="2012" name="Eukaryot. Cell">
        <title>Draft genome sequence of CBS 2479, the standard type strain of Trichosporon asahii.</title>
        <authorList>
            <person name="Yang R.Y."/>
            <person name="Li H.T."/>
            <person name="Zhu H."/>
            <person name="Zhou G.P."/>
            <person name="Wang M."/>
            <person name="Wang L."/>
        </authorList>
    </citation>
    <scope>NUCLEOTIDE SEQUENCE [LARGE SCALE GENOMIC DNA]</scope>
    <source>
        <strain evidence="2">ATCC 90039 / CBS 2479 / JCM 2466 / KCTC 7840 / NCYC 2677 / UAMH 7654</strain>
    </source>
</reference>
<dbReference type="EMBL" id="ALBS01000170">
    <property type="protein sequence ID" value="EJT49455.1"/>
    <property type="molecule type" value="Genomic_DNA"/>
</dbReference>
<dbReference type="KEGG" id="tasa:A1Q1_01359"/>
<dbReference type="VEuPathDB" id="FungiDB:A1Q1_01359"/>
<evidence type="ECO:0000313" key="1">
    <source>
        <dbReference type="EMBL" id="EJT49455.1"/>
    </source>
</evidence>
<dbReference type="Gene3D" id="3.40.30.10">
    <property type="entry name" value="Glutaredoxin"/>
    <property type="match status" value="2"/>
</dbReference>
<dbReference type="SUPFAM" id="SSF52833">
    <property type="entry name" value="Thioredoxin-like"/>
    <property type="match status" value="1"/>
</dbReference>
<sequence>MGLPKNLSFLRIGTGGQTLDIYLDPLCPFSYKCARSLTENVLPQVREGGKYAGKLQLIIRPYPQPFRSAASTQFHSDLGVPVSSPGAVSSEQRAAWNTLAAVTTAWTLGRRSRHRDAQPVELTCSHYFSTYPVEALLCFGADHPEQWWDYLLGVFSVQESFFNKPVHDKTPAQVQEAYVKVAEDVLAKAGVASAKEDGKKLYEQLQVHQKENGGSVMFEPLKYLIKEGRQNGIHFTPTALLNGLEDGSVSSGWGRSEWDKWLEEKL</sequence>
<dbReference type="GeneID" id="25984873"/>
<evidence type="ECO:0008006" key="3">
    <source>
        <dbReference type="Google" id="ProtNLM"/>
    </source>
</evidence>
<gene>
    <name evidence="1" type="ORF">A1Q1_01359</name>
</gene>
<organism evidence="1 2">
    <name type="scientific">Trichosporon asahii var. asahii (strain ATCC 90039 / CBS 2479 / JCM 2466 / KCTC 7840 / NBRC 103889/ NCYC 2677 / UAMH 7654)</name>
    <name type="common">Yeast</name>
    <dbReference type="NCBI Taxonomy" id="1186058"/>
    <lineage>
        <taxon>Eukaryota</taxon>
        <taxon>Fungi</taxon>
        <taxon>Dikarya</taxon>
        <taxon>Basidiomycota</taxon>
        <taxon>Agaricomycotina</taxon>
        <taxon>Tremellomycetes</taxon>
        <taxon>Trichosporonales</taxon>
        <taxon>Trichosporonaceae</taxon>
        <taxon>Trichosporon</taxon>
    </lineage>
</organism>
<dbReference type="HOGENOM" id="CLU_085801_0_0_1"/>
<dbReference type="RefSeq" id="XP_014179873.1">
    <property type="nucleotide sequence ID" value="XM_014324398.1"/>
</dbReference>
<dbReference type="InterPro" id="IPR036249">
    <property type="entry name" value="Thioredoxin-like_sf"/>
</dbReference>